<name>A0A7W3R911_9ACTN</name>
<dbReference type="NCBIfam" id="TIGR03619">
    <property type="entry name" value="F420_Rv2161c"/>
    <property type="match status" value="1"/>
</dbReference>
<evidence type="ECO:0000313" key="6">
    <source>
        <dbReference type="EMBL" id="MBA9004858.1"/>
    </source>
</evidence>
<evidence type="ECO:0000256" key="4">
    <source>
        <dbReference type="ARBA" id="ARBA00023033"/>
    </source>
</evidence>
<evidence type="ECO:0000259" key="5">
    <source>
        <dbReference type="Pfam" id="PF00296"/>
    </source>
</evidence>
<dbReference type="GO" id="GO:0008726">
    <property type="term" value="F:alkanesulfonate monooxygenase activity"/>
    <property type="evidence" value="ECO:0007669"/>
    <property type="project" value="TreeGrafter"/>
</dbReference>
<dbReference type="Gene3D" id="3.20.20.30">
    <property type="entry name" value="Luciferase-like domain"/>
    <property type="match status" value="1"/>
</dbReference>
<dbReference type="Pfam" id="PF00296">
    <property type="entry name" value="Bac_luciferase"/>
    <property type="match status" value="1"/>
</dbReference>
<keyword evidence="3" id="KW-0560">Oxidoreductase</keyword>
<evidence type="ECO:0000256" key="2">
    <source>
        <dbReference type="ARBA" id="ARBA00022643"/>
    </source>
</evidence>
<sequence>MTPTIGLFPANMHAAADRRGAARIAALAEDLGYDSLWVGDHPALPSPRVEPSPMEPDEPLLDPLVTLGFLAAHTERIRLATGIVVLPQRNPLVLAKQFASLDVLSEGRVIAGIAAGYLEPELRALGVPMEDRGTRTTEYLKAMRQMWHADKPAFHGRYVSFSGVDAHPRPVQRRLPVVVGGHSAPAHRRAVEHGDGWFGFMLGLRAAAEQIAALREVADEYGRETPLEISVCAARRLTPEVVEAYAELGVHRLVAIPPTGLPLQELEAFVVANAPTRLGARPV</sequence>
<accession>A0A7W3R911</accession>
<dbReference type="Proteomes" id="UP000539313">
    <property type="component" value="Unassembled WGS sequence"/>
</dbReference>
<organism evidence="6 7">
    <name type="scientific">Thermomonospora cellulosilytica</name>
    <dbReference type="NCBI Taxonomy" id="1411118"/>
    <lineage>
        <taxon>Bacteria</taxon>
        <taxon>Bacillati</taxon>
        <taxon>Actinomycetota</taxon>
        <taxon>Actinomycetes</taxon>
        <taxon>Streptosporangiales</taxon>
        <taxon>Thermomonosporaceae</taxon>
        <taxon>Thermomonospora</taxon>
    </lineage>
</organism>
<evidence type="ECO:0000313" key="7">
    <source>
        <dbReference type="Proteomes" id="UP000539313"/>
    </source>
</evidence>
<dbReference type="EMBL" id="JACJII010000001">
    <property type="protein sequence ID" value="MBA9004858.1"/>
    <property type="molecule type" value="Genomic_DNA"/>
</dbReference>
<evidence type="ECO:0000256" key="3">
    <source>
        <dbReference type="ARBA" id="ARBA00023002"/>
    </source>
</evidence>
<reference evidence="6 7" key="1">
    <citation type="submission" date="2020-08" db="EMBL/GenBank/DDBJ databases">
        <title>Sequencing the genomes of 1000 actinobacteria strains.</title>
        <authorList>
            <person name="Klenk H.-P."/>
        </authorList>
    </citation>
    <scope>NUCLEOTIDE SEQUENCE [LARGE SCALE GENOMIC DNA]</scope>
    <source>
        <strain evidence="6 7">DSM 45823</strain>
    </source>
</reference>
<gene>
    <name evidence="6" type="ORF">HNR21_003740</name>
</gene>
<dbReference type="PANTHER" id="PTHR42847:SF4">
    <property type="entry name" value="ALKANESULFONATE MONOOXYGENASE-RELATED"/>
    <property type="match status" value="1"/>
</dbReference>
<keyword evidence="4" id="KW-0503">Monooxygenase</keyword>
<dbReference type="InterPro" id="IPR050172">
    <property type="entry name" value="SsuD_RutA_monooxygenase"/>
</dbReference>
<dbReference type="InterPro" id="IPR011251">
    <property type="entry name" value="Luciferase-like_dom"/>
</dbReference>
<evidence type="ECO:0000256" key="1">
    <source>
        <dbReference type="ARBA" id="ARBA00022630"/>
    </source>
</evidence>
<dbReference type="PANTHER" id="PTHR42847">
    <property type="entry name" value="ALKANESULFONATE MONOOXYGENASE"/>
    <property type="match status" value="1"/>
</dbReference>
<protein>
    <submittedName>
        <fullName evidence="6">Putative F420-dependent oxidoreductase</fullName>
    </submittedName>
</protein>
<dbReference type="InterPro" id="IPR036661">
    <property type="entry name" value="Luciferase-like_sf"/>
</dbReference>
<dbReference type="GO" id="GO:0046306">
    <property type="term" value="P:alkanesulfonate catabolic process"/>
    <property type="evidence" value="ECO:0007669"/>
    <property type="project" value="TreeGrafter"/>
</dbReference>
<comment type="caution">
    <text evidence="6">The sequence shown here is derived from an EMBL/GenBank/DDBJ whole genome shotgun (WGS) entry which is preliminary data.</text>
</comment>
<dbReference type="AlphaFoldDB" id="A0A7W3R911"/>
<dbReference type="RefSeq" id="WP_220500209.1">
    <property type="nucleotide sequence ID" value="NZ_JACJII010000001.1"/>
</dbReference>
<proteinExistence type="predicted"/>
<keyword evidence="2" id="KW-0288">FMN</keyword>
<dbReference type="InterPro" id="IPR019921">
    <property type="entry name" value="Lucif-like_OxRdtase_Rv2161c"/>
</dbReference>
<dbReference type="SUPFAM" id="SSF51679">
    <property type="entry name" value="Bacterial luciferase-like"/>
    <property type="match status" value="1"/>
</dbReference>
<keyword evidence="7" id="KW-1185">Reference proteome</keyword>
<feature type="domain" description="Luciferase-like" evidence="5">
    <location>
        <begin position="11"/>
        <end position="246"/>
    </location>
</feature>
<keyword evidence="1" id="KW-0285">Flavoprotein</keyword>